<dbReference type="EMBL" id="JALZ01000003">
    <property type="protein sequence ID" value="ETX15725.1"/>
    <property type="molecule type" value="Genomic_DNA"/>
</dbReference>
<reference evidence="4 5" key="1">
    <citation type="submission" date="2014-01" db="EMBL/GenBank/DDBJ databases">
        <title>Roseivivax halodurans JCM 10272 Genome Sequencing.</title>
        <authorList>
            <person name="Lai Q."/>
            <person name="Li G."/>
            <person name="Shao Z."/>
        </authorList>
    </citation>
    <scope>NUCLEOTIDE SEQUENCE [LARGE SCALE GENOMIC DNA]</scope>
    <source>
        <strain evidence="4 5">JCM 10272</strain>
    </source>
</reference>
<dbReference type="Proteomes" id="UP000022447">
    <property type="component" value="Unassembled WGS sequence"/>
</dbReference>
<dbReference type="STRING" id="1449350.OCH239_11110"/>
<keyword evidence="2" id="KW-0862">Zinc</keyword>
<dbReference type="RefSeq" id="WP_244430296.1">
    <property type="nucleotide sequence ID" value="NZ_JALZ01000003.1"/>
</dbReference>
<dbReference type="PANTHER" id="PTHR11079">
    <property type="entry name" value="CYTOSINE DEAMINASE FAMILY MEMBER"/>
    <property type="match status" value="1"/>
</dbReference>
<feature type="domain" description="CMP/dCMP-type deaminase" evidence="3">
    <location>
        <begin position="9"/>
        <end position="121"/>
    </location>
</feature>
<dbReference type="GO" id="GO:0008270">
    <property type="term" value="F:zinc ion binding"/>
    <property type="evidence" value="ECO:0007669"/>
    <property type="project" value="InterPro"/>
</dbReference>
<keyword evidence="5" id="KW-1185">Reference proteome</keyword>
<dbReference type="SUPFAM" id="SSF53927">
    <property type="entry name" value="Cytidine deaminase-like"/>
    <property type="match status" value="1"/>
</dbReference>
<evidence type="ECO:0000256" key="1">
    <source>
        <dbReference type="ARBA" id="ARBA00022723"/>
    </source>
</evidence>
<gene>
    <name evidence="4" type="ORF">OCH239_11110</name>
</gene>
<dbReference type="InterPro" id="IPR002125">
    <property type="entry name" value="CMP_dCMP_dom"/>
</dbReference>
<dbReference type="PROSITE" id="PS51747">
    <property type="entry name" value="CYT_DCMP_DEAMINASES_2"/>
    <property type="match status" value="1"/>
</dbReference>
<evidence type="ECO:0000259" key="3">
    <source>
        <dbReference type="PROSITE" id="PS51747"/>
    </source>
</evidence>
<dbReference type="PROSITE" id="PS00903">
    <property type="entry name" value="CYT_DCMP_DEAMINASES_1"/>
    <property type="match status" value="1"/>
</dbReference>
<dbReference type="eggNOG" id="COG0590">
    <property type="taxonomic scope" value="Bacteria"/>
</dbReference>
<proteinExistence type="predicted"/>
<comment type="caution">
    <text evidence="4">The sequence shown here is derived from an EMBL/GenBank/DDBJ whole genome shotgun (WGS) entry which is preliminary data.</text>
</comment>
<dbReference type="InterPro" id="IPR016192">
    <property type="entry name" value="APOBEC/CMP_deaminase_Zn-bd"/>
</dbReference>
<dbReference type="Gene3D" id="3.40.140.10">
    <property type="entry name" value="Cytidine Deaminase, domain 2"/>
    <property type="match status" value="1"/>
</dbReference>
<protein>
    <submittedName>
        <fullName evidence="4">Cytosine deaminase</fullName>
    </submittedName>
</protein>
<dbReference type="PANTHER" id="PTHR11079:SF162">
    <property type="entry name" value="RIBOFLAVIN BIOSYNTHESIS PROTEIN PYRD, CHLOROPLASTIC"/>
    <property type="match status" value="1"/>
</dbReference>
<dbReference type="CDD" id="cd01285">
    <property type="entry name" value="nucleoside_deaminase"/>
    <property type="match status" value="1"/>
</dbReference>
<organism evidence="4 5">
    <name type="scientific">Roseivivax halodurans JCM 10272</name>
    <dbReference type="NCBI Taxonomy" id="1449350"/>
    <lineage>
        <taxon>Bacteria</taxon>
        <taxon>Pseudomonadati</taxon>
        <taxon>Pseudomonadota</taxon>
        <taxon>Alphaproteobacteria</taxon>
        <taxon>Rhodobacterales</taxon>
        <taxon>Roseobacteraceae</taxon>
        <taxon>Roseivivax</taxon>
    </lineage>
</organism>
<sequence length="155" mass="16502">MNDLQPTEVEREALTRVIDHACALAEQKALPVFAAAVVIDGEVIALSGNQVSETCDPSRHAEVVAISEAAMALGRADLSGATLVASMQPCEMCLAAMRWAGIDRLVFAETQERAPKFFQFPDLGIADFHRASGGDFSWAGGIGADRVAHIYEGGR</sequence>
<keyword evidence="1" id="KW-0479">Metal-binding</keyword>
<dbReference type="InterPro" id="IPR016193">
    <property type="entry name" value="Cytidine_deaminase-like"/>
</dbReference>
<evidence type="ECO:0000313" key="5">
    <source>
        <dbReference type="Proteomes" id="UP000022447"/>
    </source>
</evidence>
<dbReference type="Pfam" id="PF00383">
    <property type="entry name" value="dCMP_cyt_deam_1"/>
    <property type="match status" value="1"/>
</dbReference>
<evidence type="ECO:0000313" key="4">
    <source>
        <dbReference type="EMBL" id="ETX15725.1"/>
    </source>
</evidence>
<name>X7EIK8_9RHOB</name>
<accession>X7EIK8</accession>
<dbReference type="AlphaFoldDB" id="X7EIK8"/>
<dbReference type="GO" id="GO:0016787">
    <property type="term" value="F:hydrolase activity"/>
    <property type="evidence" value="ECO:0007669"/>
    <property type="project" value="InterPro"/>
</dbReference>
<evidence type="ECO:0000256" key="2">
    <source>
        <dbReference type="ARBA" id="ARBA00022833"/>
    </source>
</evidence>